<keyword evidence="1" id="KW-1185">Reference proteome</keyword>
<proteinExistence type="predicted"/>
<sequence>MPSNIFSAVHGTAHILPPALYFSDRCVTRYAKCPKVPKMALFHFAPYGVRTIHRGAIKYVQRDGTCRVMLSQSAKNGLALSWVELASFYAQPPETKSAGFAVKFATTLLHMPELLEQVGVVIWCMEWFMAIMTMAGKMRAGERAKRAERVHGMWCGERGHARGQMRAGERAKRAERVHGMWRGLVDFLRFFDLSTWKPNVQLFSVAYEKMEQAMLHLLKKNLWL</sequence>
<name>A0A914GU59_GLORO</name>
<dbReference type="AlphaFoldDB" id="A0A914GU59"/>
<evidence type="ECO:0000313" key="1">
    <source>
        <dbReference type="Proteomes" id="UP000887572"/>
    </source>
</evidence>
<dbReference type="WBParaSite" id="Gr19_v10_g10803.t1">
    <property type="protein sequence ID" value="Gr19_v10_g10803.t1"/>
    <property type="gene ID" value="Gr19_v10_g10803"/>
</dbReference>
<dbReference type="Proteomes" id="UP000887572">
    <property type="component" value="Unplaced"/>
</dbReference>
<evidence type="ECO:0000313" key="2">
    <source>
        <dbReference type="WBParaSite" id="Gr19_v10_g10803.t1"/>
    </source>
</evidence>
<reference evidence="2" key="1">
    <citation type="submission" date="2022-11" db="UniProtKB">
        <authorList>
            <consortium name="WormBaseParasite"/>
        </authorList>
    </citation>
    <scope>IDENTIFICATION</scope>
</reference>
<organism evidence="1 2">
    <name type="scientific">Globodera rostochiensis</name>
    <name type="common">Golden nematode worm</name>
    <name type="synonym">Heterodera rostochiensis</name>
    <dbReference type="NCBI Taxonomy" id="31243"/>
    <lineage>
        <taxon>Eukaryota</taxon>
        <taxon>Metazoa</taxon>
        <taxon>Ecdysozoa</taxon>
        <taxon>Nematoda</taxon>
        <taxon>Chromadorea</taxon>
        <taxon>Rhabditida</taxon>
        <taxon>Tylenchina</taxon>
        <taxon>Tylenchomorpha</taxon>
        <taxon>Tylenchoidea</taxon>
        <taxon>Heteroderidae</taxon>
        <taxon>Heteroderinae</taxon>
        <taxon>Globodera</taxon>
    </lineage>
</organism>
<accession>A0A914GU59</accession>
<protein>
    <submittedName>
        <fullName evidence="2">Uncharacterized protein</fullName>
    </submittedName>
</protein>